<keyword evidence="1" id="KW-0406">Ion transport</keyword>
<keyword evidence="2" id="KW-0407">Ion channel</keyword>
<feature type="domain" description="Cyclic nucleotide-binding" evidence="3">
    <location>
        <begin position="1"/>
        <end position="57"/>
    </location>
</feature>
<dbReference type="Proteomes" id="UP001642487">
    <property type="component" value="Chromosome 3"/>
</dbReference>
<dbReference type="PROSITE" id="PS50042">
    <property type="entry name" value="CNMP_BINDING_3"/>
    <property type="match status" value="1"/>
</dbReference>
<organism evidence="4 5">
    <name type="scientific">Citrullus colocynthis</name>
    <name type="common">colocynth</name>
    <dbReference type="NCBI Taxonomy" id="252529"/>
    <lineage>
        <taxon>Eukaryota</taxon>
        <taxon>Viridiplantae</taxon>
        <taxon>Streptophyta</taxon>
        <taxon>Embryophyta</taxon>
        <taxon>Tracheophyta</taxon>
        <taxon>Spermatophyta</taxon>
        <taxon>Magnoliopsida</taxon>
        <taxon>eudicotyledons</taxon>
        <taxon>Gunneridae</taxon>
        <taxon>Pentapetalae</taxon>
        <taxon>rosids</taxon>
        <taxon>fabids</taxon>
        <taxon>Cucurbitales</taxon>
        <taxon>Cucurbitaceae</taxon>
        <taxon>Benincaseae</taxon>
        <taxon>Citrullus</taxon>
    </lineage>
</organism>
<keyword evidence="1" id="KW-0813">Transport</keyword>
<evidence type="ECO:0000313" key="4">
    <source>
        <dbReference type="EMBL" id="CAK9319149.1"/>
    </source>
</evidence>
<dbReference type="Gene3D" id="2.60.120.10">
    <property type="entry name" value="Jelly Rolls"/>
    <property type="match status" value="1"/>
</dbReference>
<dbReference type="InterPro" id="IPR000595">
    <property type="entry name" value="cNMP-bd_dom"/>
</dbReference>
<sequence>MHGYLKPVLFTEDSIILQEGEPVVMMVFIMKGKLVATSCGDITPYKVVLKAGDFYGEEIIPWAMEDHLIPLPISTRKIKCQTKVEVFALEANQLRSVVSQFYIKRPPNKQSMRLYSREWRVWAANKIQEAWREYWQRKQKTGGRFRDTLAKTVGTLANSGVNLYASVFISHLLQAVQQDRCHGTTQHSQVMMLLPPPKPDKPDKQDHTILNL</sequence>
<dbReference type="InterPro" id="IPR018490">
    <property type="entry name" value="cNMP-bd_dom_sf"/>
</dbReference>
<accession>A0ABP0YFI4</accession>
<dbReference type="PANTHER" id="PTHR45651">
    <property type="entry name" value="CYCLIC NUCLEOTIDE-GATED ION CHANNEL 15-RELATED-RELATED"/>
    <property type="match status" value="1"/>
</dbReference>
<proteinExistence type="predicted"/>
<name>A0ABP0YFI4_9ROSI</name>
<dbReference type="SUPFAM" id="SSF51206">
    <property type="entry name" value="cAMP-binding domain-like"/>
    <property type="match status" value="1"/>
</dbReference>
<dbReference type="EMBL" id="OZ021737">
    <property type="protein sequence ID" value="CAK9319149.1"/>
    <property type="molecule type" value="Genomic_DNA"/>
</dbReference>
<evidence type="ECO:0000313" key="5">
    <source>
        <dbReference type="Proteomes" id="UP001642487"/>
    </source>
</evidence>
<dbReference type="InterPro" id="IPR014710">
    <property type="entry name" value="RmlC-like_jellyroll"/>
</dbReference>
<evidence type="ECO:0000259" key="3">
    <source>
        <dbReference type="PROSITE" id="PS50042"/>
    </source>
</evidence>
<keyword evidence="5" id="KW-1185">Reference proteome</keyword>
<dbReference type="PANTHER" id="PTHR45651:SF5">
    <property type="entry name" value="CYCLIC NUCLEOTIDE-GATED ION CHANNEL 1"/>
    <property type="match status" value="1"/>
</dbReference>
<protein>
    <recommendedName>
        <fullName evidence="3">Cyclic nucleotide-binding domain-containing protein</fullName>
    </recommendedName>
</protein>
<evidence type="ECO:0000256" key="2">
    <source>
        <dbReference type="ARBA" id="ARBA00023303"/>
    </source>
</evidence>
<evidence type="ECO:0000256" key="1">
    <source>
        <dbReference type="ARBA" id="ARBA00023286"/>
    </source>
</evidence>
<keyword evidence="1" id="KW-1071">Ligand-gated ion channel</keyword>
<gene>
    <name evidence="4" type="ORF">CITCOLO1_LOCUS11142</name>
</gene>
<reference evidence="4 5" key="1">
    <citation type="submission" date="2024-03" db="EMBL/GenBank/DDBJ databases">
        <authorList>
            <person name="Gkanogiannis A."/>
            <person name="Becerra Lopez-Lavalle L."/>
        </authorList>
    </citation>
    <scope>NUCLEOTIDE SEQUENCE [LARGE SCALE GENOMIC DNA]</scope>
</reference>